<protein>
    <submittedName>
        <fullName evidence="1">Uncharacterized protein</fullName>
    </submittedName>
</protein>
<accession>A0ABV7XP94</accession>
<dbReference type="Proteomes" id="UP001595705">
    <property type="component" value="Unassembled WGS sequence"/>
</dbReference>
<comment type="caution">
    <text evidence="1">The sequence shown here is derived from an EMBL/GenBank/DDBJ whole genome shotgun (WGS) entry which is preliminary data.</text>
</comment>
<dbReference type="EMBL" id="JBHRYA010000007">
    <property type="protein sequence ID" value="MFC3716843.1"/>
    <property type="molecule type" value="Genomic_DNA"/>
</dbReference>
<organism evidence="1 2">
    <name type="scientific">Luteimonas soli</name>
    <dbReference type="NCBI Taxonomy" id="1648966"/>
    <lineage>
        <taxon>Bacteria</taxon>
        <taxon>Pseudomonadati</taxon>
        <taxon>Pseudomonadota</taxon>
        <taxon>Gammaproteobacteria</taxon>
        <taxon>Lysobacterales</taxon>
        <taxon>Lysobacteraceae</taxon>
        <taxon>Luteimonas</taxon>
    </lineage>
</organism>
<gene>
    <name evidence="1" type="ORF">ACFONC_11840</name>
</gene>
<keyword evidence="2" id="KW-1185">Reference proteome</keyword>
<name>A0ABV7XP94_9GAMM</name>
<dbReference type="RefSeq" id="WP_386744295.1">
    <property type="nucleotide sequence ID" value="NZ_JBHRYA010000007.1"/>
</dbReference>
<sequence>MSRRSDGLTGELFAAIPRPAPSVPGSMDYRTQVAFLVSEMLAVAKARDPEMDRAMIAAKVSRLTGKDVSKAMLDGYTAESRESFNAPAYLMPALEVACDSTIYSDWNASVRGGRMVLGPAAIDAEIGRLQGDRSEIDDRLKELRQLRRSVR</sequence>
<reference evidence="2" key="1">
    <citation type="journal article" date="2019" name="Int. J. Syst. Evol. Microbiol.">
        <title>The Global Catalogue of Microorganisms (GCM) 10K type strain sequencing project: providing services to taxonomists for standard genome sequencing and annotation.</title>
        <authorList>
            <consortium name="The Broad Institute Genomics Platform"/>
            <consortium name="The Broad Institute Genome Sequencing Center for Infectious Disease"/>
            <person name="Wu L."/>
            <person name="Ma J."/>
        </authorList>
    </citation>
    <scope>NUCLEOTIDE SEQUENCE [LARGE SCALE GENOMIC DNA]</scope>
    <source>
        <strain evidence="2">KCTC 42441</strain>
    </source>
</reference>
<evidence type="ECO:0000313" key="1">
    <source>
        <dbReference type="EMBL" id="MFC3716843.1"/>
    </source>
</evidence>
<evidence type="ECO:0000313" key="2">
    <source>
        <dbReference type="Proteomes" id="UP001595705"/>
    </source>
</evidence>
<proteinExistence type="predicted"/>